<feature type="chain" id="PRO_5014649814" evidence="1">
    <location>
        <begin position="18"/>
        <end position="100"/>
    </location>
</feature>
<organism evidence="2">
    <name type="scientific">Anopheles darlingi</name>
    <name type="common">Mosquito</name>
    <dbReference type="NCBI Taxonomy" id="43151"/>
    <lineage>
        <taxon>Eukaryota</taxon>
        <taxon>Metazoa</taxon>
        <taxon>Ecdysozoa</taxon>
        <taxon>Arthropoda</taxon>
        <taxon>Hexapoda</taxon>
        <taxon>Insecta</taxon>
        <taxon>Pterygota</taxon>
        <taxon>Neoptera</taxon>
        <taxon>Endopterygota</taxon>
        <taxon>Diptera</taxon>
        <taxon>Nematocera</taxon>
        <taxon>Culicoidea</taxon>
        <taxon>Culicidae</taxon>
        <taxon>Anophelinae</taxon>
        <taxon>Anopheles</taxon>
    </lineage>
</organism>
<sequence>MRWALVSTVFWPRLCCAQIDTSGGRDSTFSVGHALDTHAQTCTRLRSSSKEEGEFCTMTATTSESADPLVCTFHYSKHLLTEETDGELDGDFKTVATARR</sequence>
<evidence type="ECO:0000256" key="1">
    <source>
        <dbReference type="SAM" id="SignalP"/>
    </source>
</evidence>
<feature type="signal peptide" evidence="1">
    <location>
        <begin position="1"/>
        <end position="17"/>
    </location>
</feature>
<keyword evidence="1" id="KW-0732">Signal</keyword>
<protein>
    <submittedName>
        <fullName evidence="2">Putative secreted protein</fullName>
    </submittedName>
</protein>
<accession>A0A2M4D6L9</accession>
<dbReference type="AlphaFoldDB" id="A0A2M4D6L9"/>
<evidence type="ECO:0000313" key="2">
    <source>
        <dbReference type="EMBL" id="MBW73220.1"/>
    </source>
</evidence>
<proteinExistence type="predicted"/>
<dbReference type="EMBL" id="GGFL01009042">
    <property type="protein sequence ID" value="MBW73220.1"/>
    <property type="molecule type" value="Transcribed_RNA"/>
</dbReference>
<reference evidence="2" key="1">
    <citation type="submission" date="2018-01" db="EMBL/GenBank/DDBJ databases">
        <title>An insight into the sialome of Amazonian anophelines.</title>
        <authorList>
            <person name="Ribeiro J.M."/>
            <person name="Scarpassa V."/>
            <person name="Calvo E."/>
        </authorList>
    </citation>
    <scope>NUCLEOTIDE SEQUENCE</scope>
</reference>
<name>A0A2M4D6L9_ANODA</name>